<dbReference type="SUPFAM" id="SSF48498">
    <property type="entry name" value="Tetracyclin repressor-like, C-terminal domain"/>
    <property type="match status" value="1"/>
</dbReference>
<evidence type="ECO:0000313" key="7">
    <source>
        <dbReference type="Proteomes" id="UP000678016"/>
    </source>
</evidence>
<evidence type="ECO:0000259" key="5">
    <source>
        <dbReference type="PROSITE" id="PS50977"/>
    </source>
</evidence>
<sequence>MPARTPPTAPGGDAPGLRADALHNRHRIVEAARAAFAERGIDVPMSAIARRAGVGVATLYRRFPTREALVTEVFADQLAACASLVDDGLADPDPWRGFCSLVERVCAMQAADRGFTGAFLTAFPRAVPFEEKRDRAERGITELIRRAKAAGRLRPDFAVADLALLFLANCGAASGPPEAAAASSRRLVAYLLQSFENTERRRPLPAAPEIGLGQIPDLFTG</sequence>
<dbReference type="SUPFAM" id="SSF46689">
    <property type="entry name" value="Homeodomain-like"/>
    <property type="match status" value="1"/>
</dbReference>
<evidence type="ECO:0000256" key="1">
    <source>
        <dbReference type="ARBA" id="ARBA00023015"/>
    </source>
</evidence>
<keyword evidence="7" id="KW-1185">Reference proteome</keyword>
<dbReference type="PROSITE" id="PS50977">
    <property type="entry name" value="HTH_TETR_2"/>
    <property type="match status" value="1"/>
</dbReference>
<dbReference type="RefSeq" id="WP_212640302.1">
    <property type="nucleotide sequence ID" value="NZ_CP074132.1"/>
</dbReference>
<dbReference type="InterPro" id="IPR009057">
    <property type="entry name" value="Homeodomain-like_sf"/>
</dbReference>
<feature type="DNA-binding region" description="H-T-H motif" evidence="4">
    <location>
        <begin position="44"/>
        <end position="63"/>
    </location>
</feature>
<dbReference type="Proteomes" id="UP000678016">
    <property type="component" value="Chromosome"/>
</dbReference>
<keyword evidence="3" id="KW-0804">Transcription</keyword>
<feature type="domain" description="HTH tetR-type" evidence="5">
    <location>
        <begin position="22"/>
        <end position="81"/>
    </location>
</feature>
<gene>
    <name evidence="6" type="ORF">KGD83_18050</name>
</gene>
<dbReference type="Pfam" id="PF21597">
    <property type="entry name" value="TetR_C_43"/>
    <property type="match status" value="1"/>
</dbReference>
<organism evidence="6 7">
    <name type="scientific">Nocardiopsis akebiae</name>
    <dbReference type="NCBI Taxonomy" id="2831968"/>
    <lineage>
        <taxon>Bacteria</taxon>
        <taxon>Bacillati</taxon>
        <taxon>Actinomycetota</taxon>
        <taxon>Actinomycetes</taxon>
        <taxon>Streptosporangiales</taxon>
        <taxon>Nocardiopsidaceae</taxon>
        <taxon>Nocardiopsis</taxon>
    </lineage>
</organism>
<dbReference type="PANTHER" id="PTHR30055:SF234">
    <property type="entry name" value="HTH-TYPE TRANSCRIPTIONAL REGULATOR BETI"/>
    <property type="match status" value="1"/>
</dbReference>
<reference evidence="7" key="1">
    <citation type="submission" date="2021-05" db="EMBL/GenBank/DDBJ databases">
        <title>Direct Submission.</title>
        <authorList>
            <person name="Li K."/>
            <person name="Gao J."/>
        </authorList>
    </citation>
    <scope>NUCLEOTIDE SEQUENCE [LARGE SCALE GENOMIC DNA]</scope>
    <source>
        <strain evidence="7">HDS12</strain>
    </source>
</reference>
<accession>A0ABX8C292</accession>
<keyword evidence="1" id="KW-0805">Transcription regulation</keyword>
<evidence type="ECO:0000256" key="3">
    <source>
        <dbReference type="ARBA" id="ARBA00023163"/>
    </source>
</evidence>
<name>A0ABX8C292_9ACTN</name>
<evidence type="ECO:0000256" key="4">
    <source>
        <dbReference type="PROSITE-ProRule" id="PRU00335"/>
    </source>
</evidence>
<dbReference type="InterPro" id="IPR050109">
    <property type="entry name" value="HTH-type_TetR-like_transc_reg"/>
</dbReference>
<dbReference type="Gene3D" id="1.10.357.10">
    <property type="entry name" value="Tetracycline Repressor, domain 2"/>
    <property type="match status" value="1"/>
</dbReference>
<dbReference type="Pfam" id="PF00440">
    <property type="entry name" value="TetR_N"/>
    <property type="match status" value="1"/>
</dbReference>
<proteinExistence type="predicted"/>
<dbReference type="InterPro" id="IPR036271">
    <property type="entry name" value="Tet_transcr_reg_TetR-rel_C_sf"/>
</dbReference>
<dbReference type="InterPro" id="IPR001647">
    <property type="entry name" value="HTH_TetR"/>
</dbReference>
<dbReference type="InterPro" id="IPR049445">
    <property type="entry name" value="TetR_SbtR-like_C"/>
</dbReference>
<dbReference type="EMBL" id="CP074132">
    <property type="protein sequence ID" value="QUX27223.1"/>
    <property type="molecule type" value="Genomic_DNA"/>
</dbReference>
<evidence type="ECO:0000313" key="6">
    <source>
        <dbReference type="EMBL" id="QUX27223.1"/>
    </source>
</evidence>
<dbReference type="PRINTS" id="PR00455">
    <property type="entry name" value="HTHTETR"/>
</dbReference>
<dbReference type="PANTHER" id="PTHR30055">
    <property type="entry name" value="HTH-TYPE TRANSCRIPTIONAL REGULATOR RUTR"/>
    <property type="match status" value="1"/>
</dbReference>
<evidence type="ECO:0000256" key="2">
    <source>
        <dbReference type="ARBA" id="ARBA00023125"/>
    </source>
</evidence>
<protein>
    <submittedName>
        <fullName evidence="6">TetR/AcrR family transcriptional regulator</fullName>
    </submittedName>
</protein>
<keyword evidence="2 4" id="KW-0238">DNA-binding</keyword>